<feature type="region of interest" description="Disordered" evidence="1">
    <location>
        <begin position="1"/>
        <end position="20"/>
    </location>
</feature>
<reference evidence="2 3" key="1">
    <citation type="submission" date="2016-10" db="EMBL/GenBank/DDBJ databases">
        <title>Comparative genome analysis of multiple Pseudomonas spp. focuses on biocontrol and plant growth promoting traits.</title>
        <authorList>
            <person name="Tao X.-Y."/>
            <person name="Taylor C.G."/>
        </authorList>
    </citation>
    <scope>NUCLEOTIDE SEQUENCE [LARGE SCALE GENOMIC DNA]</scope>
    <source>
        <strain evidence="2 3">28B5</strain>
    </source>
</reference>
<comment type="caution">
    <text evidence="2">The sequence shown here is derived from an EMBL/GenBank/DDBJ whole genome shotgun (WGS) entry which is preliminary data.</text>
</comment>
<feature type="compositionally biased region" description="Basic residues" evidence="1">
    <location>
        <begin position="1"/>
        <end position="10"/>
    </location>
</feature>
<sequence length="101" mass="10757">MAKNSGRQKTKAPMVYANGRMDNPLDHSHGLAKAAHKTTAVDLLFMPVLRVCKALTVTSTLWRGSLLPLGREAAPSLQKGRGLLRSPAGASSLATGVSWFD</sequence>
<evidence type="ECO:0000313" key="3">
    <source>
        <dbReference type="Proteomes" id="UP000285378"/>
    </source>
</evidence>
<organism evidence="2 3">
    <name type="scientific">Pseudomonas fluorescens</name>
    <dbReference type="NCBI Taxonomy" id="294"/>
    <lineage>
        <taxon>Bacteria</taxon>
        <taxon>Pseudomonadati</taxon>
        <taxon>Pseudomonadota</taxon>
        <taxon>Gammaproteobacteria</taxon>
        <taxon>Pseudomonadales</taxon>
        <taxon>Pseudomonadaceae</taxon>
        <taxon>Pseudomonas</taxon>
    </lineage>
</organism>
<dbReference type="EMBL" id="MOBX01000004">
    <property type="protein sequence ID" value="RON83900.1"/>
    <property type="molecule type" value="Genomic_DNA"/>
</dbReference>
<proteinExistence type="predicted"/>
<evidence type="ECO:0000256" key="1">
    <source>
        <dbReference type="SAM" id="MobiDB-lite"/>
    </source>
</evidence>
<protein>
    <submittedName>
        <fullName evidence="2">Uncharacterized protein</fullName>
    </submittedName>
</protein>
<evidence type="ECO:0000313" key="2">
    <source>
        <dbReference type="EMBL" id="RON83900.1"/>
    </source>
</evidence>
<name>A0A423MI06_PSEFL</name>
<dbReference type="AlphaFoldDB" id="A0A423MI06"/>
<accession>A0A423MI06</accession>
<dbReference type="Proteomes" id="UP000285378">
    <property type="component" value="Unassembled WGS sequence"/>
</dbReference>
<gene>
    <name evidence="2" type="ORF">BK670_07445</name>
</gene>